<dbReference type="EMBL" id="CP109135">
    <property type="protein sequence ID" value="WSD19946.1"/>
    <property type="molecule type" value="Genomic_DNA"/>
</dbReference>
<dbReference type="GeneID" id="93926575"/>
<protein>
    <submittedName>
        <fullName evidence="1">Uncharacterized protein</fullName>
    </submittedName>
</protein>
<name>A0ABZ1HR15_STRPH</name>
<evidence type="ECO:0000313" key="1">
    <source>
        <dbReference type="EMBL" id="WSD19946.1"/>
    </source>
</evidence>
<reference evidence="1 2" key="1">
    <citation type="submission" date="2022-10" db="EMBL/GenBank/DDBJ databases">
        <title>The complete genomes of actinobacterial strains from the NBC collection.</title>
        <authorList>
            <person name="Joergensen T.S."/>
            <person name="Alvarez Arevalo M."/>
            <person name="Sterndorff E.B."/>
            <person name="Faurdal D."/>
            <person name="Vuksanovic O."/>
            <person name="Mourched A.-S."/>
            <person name="Charusanti P."/>
            <person name="Shaw S."/>
            <person name="Blin K."/>
            <person name="Weber T."/>
        </authorList>
    </citation>
    <scope>NUCLEOTIDE SEQUENCE [LARGE SCALE GENOMIC DNA]</scope>
    <source>
        <strain evidence="1 2">NBC 01752</strain>
    </source>
</reference>
<sequence>MGSSGHRREVRRVGAVAARLRRPTVGTFSPRGFPYVHMLASAGRPGPDAYAVDEMPA</sequence>
<organism evidence="1 2">
    <name type="scientific">Streptomyces phaeochromogenes</name>
    <dbReference type="NCBI Taxonomy" id="1923"/>
    <lineage>
        <taxon>Bacteria</taxon>
        <taxon>Bacillati</taxon>
        <taxon>Actinomycetota</taxon>
        <taxon>Actinomycetes</taxon>
        <taxon>Kitasatosporales</taxon>
        <taxon>Streptomycetaceae</taxon>
        <taxon>Streptomyces</taxon>
        <taxon>Streptomyces phaeochromogenes group</taxon>
    </lineage>
</organism>
<dbReference type="RefSeq" id="WP_326761836.1">
    <property type="nucleotide sequence ID" value="NZ_CP108382.1"/>
</dbReference>
<proteinExistence type="predicted"/>
<accession>A0ABZ1HR15</accession>
<keyword evidence="2" id="KW-1185">Reference proteome</keyword>
<gene>
    <name evidence="1" type="ORF">OHB35_45695</name>
</gene>
<evidence type="ECO:0000313" key="2">
    <source>
        <dbReference type="Proteomes" id="UP001340816"/>
    </source>
</evidence>
<dbReference type="Proteomes" id="UP001340816">
    <property type="component" value="Chromosome"/>
</dbReference>